<accession>A0ABV4QYB3</accession>
<feature type="transmembrane region" description="Helical" evidence="2">
    <location>
        <begin position="598"/>
        <end position="616"/>
    </location>
</feature>
<organism evidence="3 4">
    <name type="scientific">Actinomadura chokoriensis</name>
    <dbReference type="NCBI Taxonomy" id="454156"/>
    <lineage>
        <taxon>Bacteria</taxon>
        <taxon>Bacillati</taxon>
        <taxon>Actinomycetota</taxon>
        <taxon>Actinomycetes</taxon>
        <taxon>Streptosporangiales</taxon>
        <taxon>Thermomonosporaceae</taxon>
        <taxon>Actinomadura</taxon>
    </lineage>
</organism>
<evidence type="ECO:0000256" key="1">
    <source>
        <dbReference type="SAM" id="MobiDB-lite"/>
    </source>
</evidence>
<proteinExistence type="predicted"/>
<evidence type="ECO:0000313" key="3">
    <source>
        <dbReference type="EMBL" id="MFA1555564.1"/>
    </source>
</evidence>
<name>A0ABV4QYB3_9ACTN</name>
<dbReference type="EMBL" id="JAXCEH010000011">
    <property type="protein sequence ID" value="MFA1555564.1"/>
    <property type="molecule type" value="Genomic_DNA"/>
</dbReference>
<keyword evidence="4" id="KW-1185">Reference proteome</keyword>
<sequence length="619" mass="66762">MTEAPIEQIEFRWDHEYDLTGVASSFDSRTEFRQWNKRLTRYAGISGRGRTAASESPSSAVYLTYLDGTAALILRSVDPHAVPLDGGGHGPSRSAGADRLNMVARALIGPESVLTADIAMRVAATDPRNIFRHLPGQVGRGAPLTPLTFSHLSGGSSWEDLQRRGQDASGLASLLAAVLEDPARSLTVLLPEEEIRSPLRQSRALALLWATRRTLKALLTDADGRATDGWRAAFSTCEAPLGGGDGRTELAIAFRDRALDGPPVHEGPHVVRPDDGAGPQGDLSAAAGLLADAYRVFGDDCYRLVWPVVRGCGSLREKIEAVACSNEITKAIDPRPVAKVRRPARHGLESAVRRVPVQEAAAPSPTPVVPVPPPVPASTAQEPPVQQPPVQEPPVQERPLQEPPVQEPLVHEPAMEEPNVQQRPERRRGDPYLVRLYQMLGGTKDRAGSLRIMDWIAARTGRGGTLDAGGFSAVLQIMNENGWFADRVDGLADAPRRMADLMRPLFAVGHGEEELKDQLRRRHAAGGLPPVIADALGVLAGRLEPDRADWLAEHCLVYALPQLRPDPFGGGARHSAPGRESVARALLRLPGRKLPADVVGVLAWLSPVLLVVVVLLRMV</sequence>
<evidence type="ECO:0000313" key="4">
    <source>
        <dbReference type="Proteomes" id="UP001569904"/>
    </source>
</evidence>
<keyword evidence="2" id="KW-0812">Transmembrane</keyword>
<reference evidence="3 4" key="1">
    <citation type="submission" date="2023-11" db="EMBL/GenBank/DDBJ databases">
        <title>Actinomadura monticuli sp. nov., isolated from volcanic ash.</title>
        <authorList>
            <person name="Lee S.D."/>
            <person name="Yang H."/>
            <person name="Kim I.S."/>
        </authorList>
    </citation>
    <scope>NUCLEOTIDE SEQUENCE [LARGE SCALE GENOMIC DNA]</scope>
    <source>
        <strain evidence="3 4">DSM 45346</strain>
    </source>
</reference>
<comment type="caution">
    <text evidence="3">The sequence shown here is derived from an EMBL/GenBank/DDBJ whole genome shotgun (WGS) entry which is preliminary data.</text>
</comment>
<dbReference type="RefSeq" id="WP_371942289.1">
    <property type="nucleotide sequence ID" value="NZ_JAXCEH010000011.1"/>
</dbReference>
<feature type="region of interest" description="Disordered" evidence="1">
    <location>
        <begin position="349"/>
        <end position="427"/>
    </location>
</feature>
<feature type="compositionally biased region" description="Pro residues" evidence="1">
    <location>
        <begin position="364"/>
        <end position="376"/>
    </location>
</feature>
<dbReference type="Proteomes" id="UP001569904">
    <property type="component" value="Unassembled WGS sequence"/>
</dbReference>
<keyword evidence="2" id="KW-1133">Transmembrane helix</keyword>
<protein>
    <submittedName>
        <fullName evidence="3">Uncharacterized protein</fullName>
    </submittedName>
</protein>
<gene>
    <name evidence="3" type="ORF">SM436_17895</name>
</gene>
<evidence type="ECO:0000256" key="2">
    <source>
        <dbReference type="SAM" id="Phobius"/>
    </source>
</evidence>
<keyword evidence="2" id="KW-0472">Membrane</keyword>